<dbReference type="Proteomes" id="UP000028090">
    <property type="component" value="Unassembled WGS sequence"/>
</dbReference>
<evidence type="ECO:0000313" key="2">
    <source>
        <dbReference type="Proteomes" id="UP000028090"/>
    </source>
</evidence>
<reference evidence="1 2" key="1">
    <citation type="submission" date="2014-05" db="EMBL/GenBank/DDBJ databases">
        <authorList>
            <person name="Daugherty S.C."/>
            <person name="Tallon L.J."/>
            <person name="Sadzewicz L."/>
            <person name="Kilian M."/>
            <person name="Tettelin H."/>
        </authorList>
    </citation>
    <scope>NUCLEOTIDE SEQUENCE [LARGE SCALE GENOMIC DNA]</scope>
    <source>
        <strain evidence="1 2">SK629</strain>
    </source>
</reference>
<comment type="caution">
    <text evidence="1">The sequence shown here is derived from an EMBL/GenBank/DDBJ whole genome shotgun (WGS) entry which is preliminary data.</text>
</comment>
<dbReference type="OrthoDB" id="2186786at2"/>
<dbReference type="InterPro" id="IPR024979">
    <property type="entry name" value="DUF3884"/>
</dbReference>
<dbReference type="RefSeq" id="WP_080710227.1">
    <property type="nucleotide sequence ID" value="NZ_JPFU01000013.1"/>
</dbReference>
<organism evidence="1 2">
    <name type="scientific">Streptococcus mitis</name>
    <dbReference type="NCBI Taxonomy" id="28037"/>
    <lineage>
        <taxon>Bacteria</taxon>
        <taxon>Bacillati</taxon>
        <taxon>Bacillota</taxon>
        <taxon>Bacilli</taxon>
        <taxon>Lactobacillales</taxon>
        <taxon>Streptococcaceae</taxon>
        <taxon>Streptococcus</taxon>
        <taxon>Streptococcus mitis group</taxon>
    </lineage>
</organism>
<protein>
    <submittedName>
        <fullName evidence="1">Tagatose 1,6-diphosphate aldolase</fullName>
        <ecNumber evidence="1">4.1.2.40</ecNumber>
    </submittedName>
</protein>
<name>A0A081PV55_STRMT</name>
<dbReference type="AlphaFoldDB" id="A0A081PV55"/>
<evidence type="ECO:0000313" key="1">
    <source>
        <dbReference type="EMBL" id="KEQ34578.1"/>
    </source>
</evidence>
<gene>
    <name evidence="1" type="ORF">SK629_1206</name>
</gene>
<proteinExistence type="predicted"/>
<keyword evidence="1" id="KW-0456">Lyase</keyword>
<dbReference type="EC" id="4.1.2.40" evidence="1"/>
<dbReference type="Pfam" id="PF13024">
    <property type="entry name" value="DUF3884"/>
    <property type="match status" value="1"/>
</dbReference>
<dbReference type="GO" id="GO:0009025">
    <property type="term" value="F:tagatose-bisphosphate aldolase activity"/>
    <property type="evidence" value="ECO:0007669"/>
    <property type="project" value="UniProtKB-EC"/>
</dbReference>
<dbReference type="PATRIC" id="fig|28037.95.peg.1138"/>
<accession>A0A081PV55</accession>
<sequence>MFKDFIQSIYEKVYIINFEKCSQIPCLTNEELKNLGKWYVSTGKEWICHSDYELEEFKNLFLNFINPEERDNISFDSDFMPFQQS</sequence>
<dbReference type="EMBL" id="JPFU01000013">
    <property type="protein sequence ID" value="KEQ34578.1"/>
    <property type="molecule type" value="Genomic_DNA"/>
</dbReference>